<proteinExistence type="predicted"/>
<gene>
    <name evidence="1" type="ORF">LCGC14_2523270</name>
</gene>
<dbReference type="EMBL" id="LAZR01040759">
    <property type="protein sequence ID" value="KKL13692.1"/>
    <property type="molecule type" value="Genomic_DNA"/>
</dbReference>
<protein>
    <submittedName>
        <fullName evidence="1">Uncharacterized protein</fullName>
    </submittedName>
</protein>
<accession>A0A0F9BIS6</accession>
<comment type="caution">
    <text evidence="1">The sequence shown here is derived from an EMBL/GenBank/DDBJ whole genome shotgun (WGS) entry which is preliminary data.</text>
</comment>
<name>A0A0F9BIS6_9ZZZZ</name>
<evidence type="ECO:0000313" key="1">
    <source>
        <dbReference type="EMBL" id="KKL13692.1"/>
    </source>
</evidence>
<sequence>ILGHHADDDIGIGELFFGRREEEKNNGLRIRTKLEEFM</sequence>
<dbReference type="AlphaFoldDB" id="A0A0F9BIS6"/>
<organism evidence="1">
    <name type="scientific">marine sediment metagenome</name>
    <dbReference type="NCBI Taxonomy" id="412755"/>
    <lineage>
        <taxon>unclassified sequences</taxon>
        <taxon>metagenomes</taxon>
        <taxon>ecological metagenomes</taxon>
    </lineage>
</organism>
<reference evidence="1" key="1">
    <citation type="journal article" date="2015" name="Nature">
        <title>Complex archaea that bridge the gap between prokaryotes and eukaryotes.</title>
        <authorList>
            <person name="Spang A."/>
            <person name="Saw J.H."/>
            <person name="Jorgensen S.L."/>
            <person name="Zaremba-Niedzwiedzka K."/>
            <person name="Martijn J."/>
            <person name="Lind A.E."/>
            <person name="van Eijk R."/>
            <person name="Schleper C."/>
            <person name="Guy L."/>
            <person name="Ettema T.J."/>
        </authorList>
    </citation>
    <scope>NUCLEOTIDE SEQUENCE</scope>
</reference>
<feature type="non-terminal residue" evidence="1">
    <location>
        <position position="1"/>
    </location>
</feature>